<dbReference type="EMBL" id="FUZP01000001">
    <property type="protein sequence ID" value="SKC43165.1"/>
    <property type="molecule type" value="Genomic_DNA"/>
</dbReference>
<gene>
    <name evidence="2" type="ORF">SAMN06309945_0894</name>
</gene>
<dbReference type="OrthoDB" id="3267550at2"/>
<accession>A0A1T5IVI7</accession>
<reference evidence="2 3" key="1">
    <citation type="submission" date="2017-02" db="EMBL/GenBank/DDBJ databases">
        <authorList>
            <person name="Peterson S.W."/>
        </authorList>
    </citation>
    <scope>NUCLEOTIDE SEQUENCE [LARGE SCALE GENOMIC DNA]</scope>
    <source>
        <strain evidence="2 3">VKM Ac-2059</strain>
    </source>
</reference>
<proteinExistence type="predicted"/>
<dbReference type="RefSeq" id="WP_079727047.1">
    <property type="nucleotide sequence ID" value="NZ_FUZP01000001.1"/>
</dbReference>
<dbReference type="AlphaFoldDB" id="A0A1T5IVI7"/>
<evidence type="ECO:0008006" key="4">
    <source>
        <dbReference type="Google" id="ProtNLM"/>
    </source>
</evidence>
<evidence type="ECO:0000313" key="2">
    <source>
        <dbReference type="EMBL" id="SKC43165.1"/>
    </source>
</evidence>
<organism evidence="2 3">
    <name type="scientific">Okibacterium fritillariae</name>
    <dbReference type="NCBI Taxonomy" id="123320"/>
    <lineage>
        <taxon>Bacteria</taxon>
        <taxon>Bacillati</taxon>
        <taxon>Actinomycetota</taxon>
        <taxon>Actinomycetes</taxon>
        <taxon>Micrococcales</taxon>
        <taxon>Microbacteriaceae</taxon>
        <taxon>Okibacterium</taxon>
    </lineage>
</organism>
<protein>
    <recommendedName>
        <fullName evidence="4">Copper(I)-binding protein</fullName>
    </recommendedName>
</protein>
<feature type="signal peptide" evidence="1">
    <location>
        <begin position="1"/>
        <end position="20"/>
    </location>
</feature>
<dbReference type="STRING" id="123320.SAMN06309945_0894"/>
<evidence type="ECO:0000313" key="3">
    <source>
        <dbReference type="Proteomes" id="UP000190857"/>
    </source>
</evidence>
<sequence length="167" mass="17174">MKSRLVASAVLAATVVLGTAGCNLVAPQATTEIQDVTDGVSGSVGDLRIRNAFVVSDDGKVGNLIVSVVNPGNGPHALDIQFGKGAGRVSGTVTVDGNSSPTFGDEQTITLTGLDVAPGGLVPIFFQYGTETGLELLVPVLDSELPEYQDYAPSSSIENDRRSVIIS</sequence>
<name>A0A1T5IVI7_9MICO</name>
<keyword evidence="3" id="KW-1185">Reference proteome</keyword>
<evidence type="ECO:0000256" key="1">
    <source>
        <dbReference type="SAM" id="SignalP"/>
    </source>
</evidence>
<feature type="chain" id="PRO_5038727110" description="Copper(I)-binding protein" evidence="1">
    <location>
        <begin position="21"/>
        <end position="167"/>
    </location>
</feature>
<dbReference type="PROSITE" id="PS51257">
    <property type="entry name" value="PROKAR_LIPOPROTEIN"/>
    <property type="match status" value="1"/>
</dbReference>
<dbReference type="Proteomes" id="UP000190857">
    <property type="component" value="Unassembled WGS sequence"/>
</dbReference>
<keyword evidence="1" id="KW-0732">Signal</keyword>